<dbReference type="KEGG" id="gms:SOIL9_13840"/>
<keyword evidence="2" id="KW-1185">Reference proteome</keyword>
<dbReference type="RefSeq" id="WP_162670626.1">
    <property type="nucleotide sequence ID" value="NZ_LR593886.1"/>
</dbReference>
<accession>A0A6P2D9Z7</accession>
<reference evidence="1 2" key="1">
    <citation type="submission" date="2019-05" db="EMBL/GenBank/DDBJ databases">
        <authorList>
            <consortium name="Science for Life Laboratories"/>
        </authorList>
    </citation>
    <scope>NUCLEOTIDE SEQUENCE [LARGE SCALE GENOMIC DNA]</scope>
    <source>
        <strain evidence="1">Soil9</strain>
    </source>
</reference>
<dbReference type="EMBL" id="LR593886">
    <property type="protein sequence ID" value="VTR96330.1"/>
    <property type="molecule type" value="Genomic_DNA"/>
</dbReference>
<evidence type="ECO:0000313" key="1">
    <source>
        <dbReference type="EMBL" id="VTR96330.1"/>
    </source>
</evidence>
<name>A0A6P2D9Z7_9BACT</name>
<dbReference type="Proteomes" id="UP000464178">
    <property type="component" value="Chromosome"/>
</dbReference>
<evidence type="ECO:0000313" key="2">
    <source>
        <dbReference type="Proteomes" id="UP000464178"/>
    </source>
</evidence>
<protein>
    <submittedName>
        <fullName evidence="1">Uncharacterized protein</fullName>
    </submittedName>
</protein>
<gene>
    <name evidence="1" type="ORF">SOIL9_13840</name>
</gene>
<proteinExistence type="predicted"/>
<dbReference type="AlphaFoldDB" id="A0A6P2D9Z7"/>
<sequence length="96" mass="10480">MADPLDWSKLPSELSWLAGPAERFGLLQVDDPIHDFLRGLDPVGRDELRTLSEQWGGAWPAVNSWLGEYPTTAHPEARLVYSTGHLLGTGADAGLL</sequence>
<organism evidence="1 2">
    <name type="scientific">Gemmata massiliana</name>
    <dbReference type="NCBI Taxonomy" id="1210884"/>
    <lineage>
        <taxon>Bacteria</taxon>
        <taxon>Pseudomonadati</taxon>
        <taxon>Planctomycetota</taxon>
        <taxon>Planctomycetia</taxon>
        <taxon>Gemmatales</taxon>
        <taxon>Gemmataceae</taxon>
        <taxon>Gemmata</taxon>
    </lineage>
</organism>